<dbReference type="KEGG" id="xla:108715173"/>
<accession>A0A1L8GD84</accession>
<evidence type="ECO:0000313" key="2">
    <source>
        <dbReference type="RefSeq" id="XP_041416724.1"/>
    </source>
</evidence>
<dbReference type="Proteomes" id="UP000186698">
    <property type="component" value="Chromosome 4S"/>
</dbReference>
<dbReference type="OrthoDB" id="6162963at2759"/>
<reference evidence="2" key="1">
    <citation type="submission" date="2025-08" db="UniProtKB">
        <authorList>
            <consortium name="RefSeq"/>
        </authorList>
    </citation>
    <scope>IDENTIFICATION</scope>
    <source>
        <strain evidence="2">J_2021</strain>
        <tissue evidence="2">Erythrocytes</tissue>
    </source>
</reference>
<protein>
    <submittedName>
        <fullName evidence="2">Membrane-anchored junction protein-like isoform X1</fullName>
    </submittedName>
</protein>
<dbReference type="PANTHER" id="PTHR35824">
    <property type="entry name" value="MEMBRANE-ANCHORED JUNCTION PROTEIN MAJIN"/>
    <property type="match status" value="1"/>
</dbReference>
<organism evidence="1 2">
    <name type="scientific">Xenopus laevis</name>
    <name type="common">African clawed frog</name>
    <dbReference type="NCBI Taxonomy" id="8355"/>
    <lineage>
        <taxon>Eukaryota</taxon>
        <taxon>Metazoa</taxon>
        <taxon>Chordata</taxon>
        <taxon>Craniata</taxon>
        <taxon>Vertebrata</taxon>
        <taxon>Euteleostomi</taxon>
        <taxon>Amphibia</taxon>
        <taxon>Batrachia</taxon>
        <taxon>Anura</taxon>
        <taxon>Pipoidea</taxon>
        <taxon>Pipidae</taxon>
        <taxon>Xenopodinae</taxon>
        <taxon>Xenopus</taxon>
        <taxon>Xenopus</taxon>
    </lineage>
</organism>
<dbReference type="GO" id="GO:0005637">
    <property type="term" value="C:nuclear inner membrane"/>
    <property type="evidence" value="ECO:0000318"/>
    <property type="project" value="GO_Central"/>
</dbReference>
<dbReference type="RefSeq" id="XP_041416724.1">
    <property type="nucleotide sequence ID" value="XM_041560790.1"/>
</dbReference>
<evidence type="ECO:0000313" key="1">
    <source>
        <dbReference type="Proteomes" id="UP000186698"/>
    </source>
</evidence>
<dbReference type="PaxDb" id="8355-A0A1L8GD84"/>
<dbReference type="GeneID" id="108715173"/>
<proteinExistence type="predicted"/>
<dbReference type="GO" id="GO:0003677">
    <property type="term" value="F:DNA binding"/>
    <property type="evidence" value="ECO:0007669"/>
    <property type="project" value="InterPro"/>
</dbReference>
<name>A0A1L8GD84_XENLA</name>
<sequence length="209" mass="24053">MPIKRFSFSLPETRFFHTKKDVFKFKFHYGAHFPMEDTQNKEYISEEIVVGTKGFVYAAAYVCDSIRAVLANHENLHPFCTEHFIIFPYKTKWDSAARLRFTCGDKTFNPFPFVFTLYIEPKSYLPEKQSNPRDIEEQSSDLTEKEDDGAMKHEETSAISAVTQIPKCQVQADQDPGPSCGSNIQTGGITRFLTRLNPLQFLFGGWKRI</sequence>
<dbReference type="PANTHER" id="PTHR35824:SF1">
    <property type="entry name" value="MEMBRANE-ANCHORED JUNCTION PROTEIN"/>
    <property type="match status" value="1"/>
</dbReference>
<dbReference type="Pfam" id="PF15077">
    <property type="entry name" value="MAJIN"/>
    <property type="match status" value="1"/>
</dbReference>
<dbReference type="STRING" id="8355.A0A1L8GD84"/>
<dbReference type="GO" id="GO:0007129">
    <property type="term" value="P:homologous chromosome pairing at meiosis"/>
    <property type="evidence" value="ECO:0000318"/>
    <property type="project" value="GO_Central"/>
</dbReference>
<gene>
    <name evidence="2" type="primary">LOC108715173</name>
</gene>
<dbReference type="GO" id="GO:0070197">
    <property type="term" value="P:meiotic attachment of telomere to nuclear envelope"/>
    <property type="evidence" value="ECO:0000318"/>
    <property type="project" value="GO_Central"/>
</dbReference>
<dbReference type="OMA" id="YIEPKSY"/>
<dbReference type="InterPro" id="IPR027816">
    <property type="entry name" value="MAJIN"/>
</dbReference>
<keyword evidence="1" id="KW-1185">Reference proteome</keyword>
<dbReference type="AlphaFoldDB" id="A0A1L8GD84"/>